<dbReference type="Proteomes" id="UP000011617">
    <property type="component" value="Unassembled WGS sequence"/>
</dbReference>
<keyword evidence="2" id="KW-1185">Reference proteome</keyword>
<protein>
    <submittedName>
        <fullName evidence="1">Uncharacterized protein</fullName>
    </submittedName>
</protein>
<dbReference type="HOGENOM" id="CLU_3419324_0_0_6"/>
<reference evidence="1 2" key="1">
    <citation type="journal article" date="2013" name="Genome Announc.">
        <title>Complete Genome Sequence of Wohlfahrtiimonas chitiniclastica Strain SH04, Isolated from Chrysomya megacephala Collected from Pudong International Airport in China.</title>
        <authorList>
            <person name="Cao X.M."/>
            <person name="Chen T."/>
            <person name="Xu L.Z."/>
            <person name="Yao L.S."/>
            <person name="Qi J."/>
            <person name="Zhang X.L."/>
            <person name="Yan Q.L."/>
            <person name="Deng Y.H."/>
            <person name="Guo T.Y."/>
            <person name="Wang J."/>
            <person name="Hu K.X."/>
            <person name="Xu B.L."/>
        </authorList>
    </citation>
    <scope>NUCLEOTIDE SEQUENCE [LARGE SCALE GENOMIC DNA]</scope>
    <source>
        <strain evidence="1 2">SH04</strain>
    </source>
</reference>
<proteinExistence type="predicted"/>
<evidence type="ECO:0000313" key="1">
    <source>
        <dbReference type="EMBL" id="ELV08924.1"/>
    </source>
</evidence>
<sequence>MASFFMGVWLKIFCINHTIVDVDQL</sequence>
<evidence type="ECO:0000313" key="2">
    <source>
        <dbReference type="Proteomes" id="UP000011617"/>
    </source>
</evidence>
<comment type="caution">
    <text evidence="1">The sequence shown here is derived from an EMBL/GenBank/DDBJ whole genome shotgun (WGS) entry which is preliminary data.</text>
</comment>
<name>L8Y1L0_9GAMM</name>
<dbReference type="AlphaFoldDB" id="L8Y1L0"/>
<dbReference type="EMBL" id="AOBV01000002">
    <property type="protein sequence ID" value="ELV08924.1"/>
    <property type="molecule type" value="Genomic_DNA"/>
</dbReference>
<organism evidence="1 2">
    <name type="scientific">Wohlfahrtiimonas chitiniclastica SH04</name>
    <dbReference type="NCBI Taxonomy" id="1261130"/>
    <lineage>
        <taxon>Bacteria</taxon>
        <taxon>Pseudomonadati</taxon>
        <taxon>Pseudomonadota</taxon>
        <taxon>Gammaproteobacteria</taxon>
        <taxon>Cardiobacteriales</taxon>
        <taxon>Ignatzschineriaceae</taxon>
        <taxon>Wohlfahrtiimonas</taxon>
    </lineage>
</organism>
<accession>L8Y1L0</accession>
<gene>
    <name evidence="1" type="ORF">F387_00320</name>
</gene>